<evidence type="ECO:0000256" key="1">
    <source>
        <dbReference type="ARBA" id="ARBA00023125"/>
    </source>
</evidence>
<dbReference type="InterPro" id="IPR012337">
    <property type="entry name" value="RNaseH-like_sf"/>
</dbReference>
<dbReference type="AlphaFoldDB" id="V7BWS6"/>
<proteinExistence type="predicted"/>
<dbReference type="STRING" id="3885.V7BWS6"/>
<accession>V7BWS6</accession>
<dbReference type="SUPFAM" id="SSF140996">
    <property type="entry name" value="Hermes dimerisation domain"/>
    <property type="match status" value="1"/>
</dbReference>
<dbReference type="PANTHER" id="PTHR46481">
    <property type="entry name" value="ZINC FINGER BED DOMAIN-CONTAINING PROTEIN 4"/>
    <property type="match status" value="1"/>
</dbReference>
<protein>
    <recommendedName>
        <fullName evidence="2">hAT-like transposase RNase-H fold domain-containing protein</fullName>
    </recommendedName>
</protein>
<evidence type="ECO:0000313" key="3">
    <source>
        <dbReference type="EMBL" id="ESW22462.1"/>
    </source>
</evidence>
<keyword evidence="1" id="KW-0238">DNA-binding</keyword>
<name>V7BWS6_PHAVU</name>
<feature type="domain" description="hAT-like transposase RNase-H fold" evidence="2">
    <location>
        <begin position="189"/>
        <end position="269"/>
    </location>
</feature>
<evidence type="ECO:0000313" key="4">
    <source>
        <dbReference type="Proteomes" id="UP000000226"/>
    </source>
</evidence>
<gene>
    <name evidence="3" type="ORF">PHAVU_005G155200g</name>
</gene>
<dbReference type="InterPro" id="IPR052035">
    <property type="entry name" value="ZnF_BED_domain_contain"/>
</dbReference>
<dbReference type="Pfam" id="PF14372">
    <property type="entry name" value="hAT-like_RNase-H"/>
    <property type="match status" value="1"/>
</dbReference>
<sequence>EKKIHRLLEKDEGDLNVMNSKLVEFNQGRTLVAFTKMIIINEHPFKFIENEGFSKFIQKVQPYFKIPSHENLKCLLSSNKHMVLLTTVDHKGETMGIKLENCLKGWGIAKIGCVTVDNASANSEVIAYLNRGVKFMHMWCFTHILNLTVTDGLKEIDSSINKTKVICTFVMFSPSKLATFKKCAEEILVSIHKSFNKWRIARGYTNTKDMALKFSKYWESAKINYLLWFASLDPCFKFDYIQLCFKKMYVVDKSKEIAQKLDDLIENCFLNMQQKILFTLKVVLGVLWL</sequence>
<evidence type="ECO:0000259" key="2">
    <source>
        <dbReference type="Pfam" id="PF14372"/>
    </source>
</evidence>
<keyword evidence="4" id="KW-1185">Reference proteome</keyword>
<dbReference type="Proteomes" id="UP000000226">
    <property type="component" value="Chromosome 5"/>
</dbReference>
<dbReference type="EMBL" id="CM002292">
    <property type="protein sequence ID" value="ESW22462.1"/>
    <property type="molecule type" value="Genomic_DNA"/>
</dbReference>
<organism evidence="3 4">
    <name type="scientific">Phaseolus vulgaris</name>
    <name type="common">Kidney bean</name>
    <name type="synonym">French bean</name>
    <dbReference type="NCBI Taxonomy" id="3885"/>
    <lineage>
        <taxon>Eukaryota</taxon>
        <taxon>Viridiplantae</taxon>
        <taxon>Streptophyta</taxon>
        <taxon>Embryophyta</taxon>
        <taxon>Tracheophyta</taxon>
        <taxon>Spermatophyta</taxon>
        <taxon>Magnoliopsida</taxon>
        <taxon>eudicotyledons</taxon>
        <taxon>Gunneridae</taxon>
        <taxon>Pentapetalae</taxon>
        <taxon>rosids</taxon>
        <taxon>fabids</taxon>
        <taxon>Fabales</taxon>
        <taxon>Fabaceae</taxon>
        <taxon>Papilionoideae</taxon>
        <taxon>50 kb inversion clade</taxon>
        <taxon>NPAAA clade</taxon>
        <taxon>indigoferoid/millettioid clade</taxon>
        <taxon>Phaseoleae</taxon>
        <taxon>Phaseolus</taxon>
    </lineage>
</organism>
<dbReference type="OrthoDB" id="1745426at2759"/>
<dbReference type="OMA" id="YWESAKI"/>
<dbReference type="SUPFAM" id="SSF53098">
    <property type="entry name" value="Ribonuclease H-like"/>
    <property type="match status" value="1"/>
</dbReference>
<reference evidence="4" key="1">
    <citation type="journal article" date="2014" name="Nat. Genet.">
        <title>A reference genome for common bean and genome-wide analysis of dual domestications.</title>
        <authorList>
            <person name="Schmutz J."/>
            <person name="McClean P.E."/>
            <person name="Mamidi S."/>
            <person name="Wu G.A."/>
            <person name="Cannon S.B."/>
            <person name="Grimwood J."/>
            <person name="Jenkins J."/>
            <person name="Shu S."/>
            <person name="Song Q."/>
            <person name="Chavarro C."/>
            <person name="Torres-Torres M."/>
            <person name="Geffroy V."/>
            <person name="Moghaddam S.M."/>
            <person name="Gao D."/>
            <person name="Abernathy B."/>
            <person name="Barry K."/>
            <person name="Blair M."/>
            <person name="Brick M.A."/>
            <person name="Chovatia M."/>
            <person name="Gepts P."/>
            <person name="Goodstein D.M."/>
            <person name="Gonzales M."/>
            <person name="Hellsten U."/>
            <person name="Hyten D.L."/>
            <person name="Jia G."/>
            <person name="Kelly J.D."/>
            <person name="Kudrna D."/>
            <person name="Lee R."/>
            <person name="Richard M.M."/>
            <person name="Miklas P.N."/>
            <person name="Osorno J.M."/>
            <person name="Rodrigues J."/>
            <person name="Thareau V."/>
            <person name="Urrea C.A."/>
            <person name="Wang M."/>
            <person name="Yu Y."/>
            <person name="Zhang M."/>
            <person name="Wing R.A."/>
            <person name="Cregan P.B."/>
            <person name="Rokhsar D.S."/>
            <person name="Jackson S.A."/>
        </authorList>
    </citation>
    <scope>NUCLEOTIDE SEQUENCE [LARGE SCALE GENOMIC DNA]</scope>
    <source>
        <strain evidence="4">cv. G19833</strain>
    </source>
</reference>
<feature type="non-terminal residue" evidence="3">
    <location>
        <position position="1"/>
    </location>
</feature>
<dbReference type="InterPro" id="IPR025525">
    <property type="entry name" value="hAT-like_transposase_RNase-H"/>
</dbReference>
<dbReference type="Gramene" id="ESW22462">
    <property type="protein sequence ID" value="ESW22462"/>
    <property type="gene ID" value="PHAVU_005G155200g"/>
</dbReference>
<dbReference type="eggNOG" id="KOG1121">
    <property type="taxonomic scope" value="Eukaryota"/>
</dbReference>
<dbReference type="PANTHER" id="PTHR46481:SF2">
    <property type="entry name" value="BED-TYPE DOMAIN-CONTAINING PROTEIN"/>
    <property type="match status" value="1"/>
</dbReference>
<dbReference type="GO" id="GO:0003677">
    <property type="term" value="F:DNA binding"/>
    <property type="evidence" value="ECO:0007669"/>
    <property type="project" value="UniProtKB-KW"/>
</dbReference>